<dbReference type="GO" id="GO:0033743">
    <property type="term" value="F:peptide-methionine (R)-S-oxide reductase activity"/>
    <property type="evidence" value="ECO:0007669"/>
    <property type="project" value="UniProtKB-EC"/>
</dbReference>
<evidence type="ECO:0000256" key="6">
    <source>
        <dbReference type="ARBA" id="ARBA00048488"/>
    </source>
</evidence>
<keyword evidence="9" id="KW-1185">Reference proteome</keyword>
<comment type="catalytic activity">
    <reaction evidence="6">
        <text>L-methionyl-[protein] + [thioredoxin]-disulfide + H2O = L-methionyl-(R)-S-oxide-[protein] + [thioredoxin]-dithiol</text>
        <dbReference type="Rhea" id="RHEA:24164"/>
        <dbReference type="Rhea" id="RHEA-COMP:10698"/>
        <dbReference type="Rhea" id="RHEA-COMP:10700"/>
        <dbReference type="Rhea" id="RHEA-COMP:12313"/>
        <dbReference type="Rhea" id="RHEA-COMP:12314"/>
        <dbReference type="ChEBI" id="CHEBI:15377"/>
        <dbReference type="ChEBI" id="CHEBI:16044"/>
        <dbReference type="ChEBI" id="CHEBI:29950"/>
        <dbReference type="ChEBI" id="CHEBI:45764"/>
        <dbReference type="ChEBI" id="CHEBI:50058"/>
        <dbReference type="EC" id="1.8.4.12"/>
    </reaction>
</comment>
<comment type="caution">
    <text evidence="8">The sequence shown here is derived from an EMBL/GenBank/DDBJ whole genome shotgun (WGS) entry which is preliminary data.</text>
</comment>
<dbReference type="EC" id="1.8.4.12" evidence="3"/>
<dbReference type="GO" id="GO:0046872">
    <property type="term" value="F:metal ion binding"/>
    <property type="evidence" value="ECO:0007669"/>
    <property type="project" value="UniProtKB-KW"/>
</dbReference>
<dbReference type="PANTHER" id="PTHR46755">
    <property type="entry name" value="METHIONINE-R-SULFOXIDE REDUCTASE B1"/>
    <property type="match status" value="1"/>
</dbReference>
<organism evidence="8 9">
    <name type="scientific">Allacma fusca</name>
    <dbReference type="NCBI Taxonomy" id="39272"/>
    <lineage>
        <taxon>Eukaryota</taxon>
        <taxon>Metazoa</taxon>
        <taxon>Ecdysozoa</taxon>
        <taxon>Arthropoda</taxon>
        <taxon>Hexapoda</taxon>
        <taxon>Collembola</taxon>
        <taxon>Symphypleona</taxon>
        <taxon>Sminthuridae</taxon>
        <taxon>Allacma</taxon>
    </lineage>
</organism>
<reference evidence="8" key="1">
    <citation type="submission" date="2021-06" db="EMBL/GenBank/DDBJ databases">
        <authorList>
            <person name="Hodson N. C."/>
            <person name="Mongue J. A."/>
            <person name="Jaron S. K."/>
        </authorList>
    </citation>
    <scope>NUCLEOTIDE SEQUENCE</scope>
</reference>
<accession>A0A8J2Q752</accession>
<dbReference type="InterPro" id="IPR052150">
    <property type="entry name" value="MsrB_Met_sulfoxide_reductase"/>
</dbReference>
<name>A0A8J2Q752_9HEXA</name>
<dbReference type="InterPro" id="IPR002579">
    <property type="entry name" value="Met_Sox_Rdtase_MsrB_dom"/>
</dbReference>
<protein>
    <recommendedName>
        <fullName evidence="3">peptide-methionine (R)-S-oxide reductase</fullName>
        <ecNumber evidence="3">1.8.4.12</ecNumber>
    </recommendedName>
</protein>
<sequence length="94" mass="10816">MSFCFWERDEVYKDHFEPGIYVCSNCGYELFSSKQKYDHHSPWPAFTQTIHKDSVSKKAEMGSPRAFKVSCGKCANPLGHEFLKDGPNKTSSRF</sequence>
<gene>
    <name evidence="8" type="ORF">AFUS01_LOCUS46877</name>
</gene>
<dbReference type="GO" id="GO:0005737">
    <property type="term" value="C:cytoplasm"/>
    <property type="evidence" value="ECO:0007669"/>
    <property type="project" value="UniProtKB-SubCell"/>
</dbReference>
<keyword evidence="5" id="KW-0862">Zinc</keyword>
<evidence type="ECO:0000313" key="9">
    <source>
        <dbReference type="Proteomes" id="UP000708208"/>
    </source>
</evidence>
<evidence type="ECO:0000256" key="3">
    <source>
        <dbReference type="ARBA" id="ARBA00012499"/>
    </source>
</evidence>
<dbReference type="GO" id="GO:0030091">
    <property type="term" value="P:protein repair"/>
    <property type="evidence" value="ECO:0007669"/>
    <property type="project" value="TreeGrafter"/>
</dbReference>
<keyword evidence="4" id="KW-0479">Metal-binding</keyword>
<evidence type="ECO:0000256" key="4">
    <source>
        <dbReference type="ARBA" id="ARBA00022723"/>
    </source>
</evidence>
<evidence type="ECO:0000259" key="7">
    <source>
        <dbReference type="PROSITE" id="PS51790"/>
    </source>
</evidence>
<dbReference type="AlphaFoldDB" id="A0A8J2Q752"/>
<dbReference type="OrthoDB" id="44061at2759"/>
<feature type="domain" description="MsrB" evidence="7">
    <location>
        <begin position="1"/>
        <end position="94"/>
    </location>
</feature>
<dbReference type="PANTHER" id="PTHR46755:SF5">
    <property type="entry name" value="METHIONINE-R-SULFOXIDE REDUCTASE B1"/>
    <property type="match status" value="1"/>
</dbReference>
<evidence type="ECO:0000256" key="2">
    <source>
        <dbReference type="ARBA" id="ARBA00004496"/>
    </source>
</evidence>
<proteinExistence type="predicted"/>
<evidence type="ECO:0000256" key="1">
    <source>
        <dbReference type="ARBA" id="ARBA00001947"/>
    </source>
</evidence>
<comment type="subcellular location">
    <subcellularLocation>
        <location evidence="2">Cytoplasm</location>
    </subcellularLocation>
</comment>
<comment type="cofactor">
    <cofactor evidence="1">
        <name>Zn(2+)</name>
        <dbReference type="ChEBI" id="CHEBI:29105"/>
    </cofactor>
</comment>
<dbReference type="GO" id="GO:0005634">
    <property type="term" value="C:nucleus"/>
    <property type="evidence" value="ECO:0007669"/>
    <property type="project" value="TreeGrafter"/>
</dbReference>
<evidence type="ECO:0000256" key="5">
    <source>
        <dbReference type="ARBA" id="ARBA00022833"/>
    </source>
</evidence>
<dbReference type="Proteomes" id="UP000708208">
    <property type="component" value="Unassembled WGS sequence"/>
</dbReference>
<dbReference type="Pfam" id="PF01641">
    <property type="entry name" value="SelR"/>
    <property type="match status" value="1"/>
</dbReference>
<dbReference type="EMBL" id="CAJVCH010571551">
    <property type="protein sequence ID" value="CAG7837826.1"/>
    <property type="molecule type" value="Genomic_DNA"/>
</dbReference>
<dbReference type="PROSITE" id="PS51790">
    <property type="entry name" value="MSRB"/>
    <property type="match status" value="1"/>
</dbReference>
<evidence type="ECO:0000313" key="8">
    <source>
        <dbReference type="EMBL" id="CAG7837826.1"/>
    </source>
</evidence>